<dbReference type="KEGG" id="vne:CFK40_02565"/>
<evidence type="ECO:0000256" key="2">
    <source>
        <dbReference type="ARBA" id="ARBA00022448"/>
    </source>
</evidence>
<dbReference type="SUPFAM" id="SSF103473">
    <property type="entry name" value="MFS general substrate transporter"/>
    <property type="match status" value="1"/>
</dbReference>
<dbReference type="InterPro" id="IPR036259">
    <property type="entry name" value="MFS_trans_sf"/>
</dbReference>
<feature type="transmembrane region" description="Helical" evidence="6">
    <location>
        <begin position="280"/>
        <end position="299"/>
    </location>
</feature>
<feature type="transmembrane region" description="Helical" evidence="6">
    <location>
        <begin position="305"/>
        <end position="328"/>
    </location>
</feature>
<dbReference type="Proteomes" id="UP000204391">
    <property type="component" value="Chromosome"/>
</dbReference>
<name>A0A221M8I7_9BACI</name>
<evidence type="ECO:0000256" key="1">
    <source>
        <dbReference type="ARBA" id="ARBA00004651"/>
    </source>
</evidence>
<reference evidence="8 9" key="1">
    <citation type="journal article" date="2003" name="Int. J. Syst. Evol. Microbiol.">
        <title>Virgibacillus carmonensis sp. nov., Virgibacillus necropolis sp. nov. and Virgibacillus picturae sp. nov., three novel species isolated from deteriorated mural paintings, transfer of the species of the genus salibacillus to Virgibacillus, as Virgibacillus marismortui comb. nov. and Virgibacillus salexigens comb. nov., and emended description of the genus Virgibacillus.</title>
        <authorList>
            <person name="Heyrman J."/>
            <person name="Logan N.A."/>
            <person name="Busse H.J."/>
            <person name="Balcaen A."/>
            <person name="Lebbe L."/>
            <person name="Rodriguez-Diaz M."/>
            <person name="Swings J."/>
            <person name="De Vos P."/>
        </authorList>
    </citation>
    <scope>NUCLEOTIDE SEQUENCE [LARGE SCALE GENOMIC DNA]</scope>
    <source>
        <strain evidence="8 9">LMG 19488</strain>
    </source>
</reference>
<evidence type="ECO:0000256" key="3">
    <source>
        <dbReference type="ARBA" id="ARBA00022692"/>
    </source>
</evidence>
<dbReference type="OrthoDB" id="9814001at2"/>
<dbReference type="EMBL" id="CP022437">
    <property type="protein sequence ID" value="ASN03958.1"/>
    <property type="molecule type" value="Genomic_DNA"/>
</dbReference>
<dbReference type="InterPro" id="IPR020846">
    <property type="entry name" value="MFS_dom"/>
</dbReference>
<feature type="transmembrane region" description="Helical" evidence="6">
    <location>
        <begin position="340"/>
        <end position="363"/>
    </location>
</feature>
<evidence type="ECO:0000256" key="5">
    <source>
        <dbReference type="ARBA" id="ARBA00023136"/>
    </source>
</evidence>
<evidence type="ECO:0000313" key="8">
    <source>
        <dbReference type="EMBL" id="ASN03958.1"/>
    </source>
</evidence>
<gene>
    <name evidence="8" type="ORF">CFK40_02565</name>
</gene>
<feature type="transmembrane region" description="Helical" evidence="6">
    <location>
        <begin position="369"/>
        <end position="390"/>
    </location>
</feature>
<sequence>MSTELTATKTTKLPDKIWTRDFVLICVANFFIFLGFQMTLPTIPLFVKELGGSDQLIGLITGIFTFSALLLRPYAGHALESKGRRFVYMIGLAIFVLSVGSYAFVASIFFLFIMRMVQGIGWGFSTTATGTIATDLIPSKRRGEGMGYFGLSGNLALAFGPTLGLTLVGVISFKSLFMICAALGLVAFLLSSTIRYKKVEQSPNKTTTVKFDIFEKTAIQPSLLLFFITVTFGGIASFLPLYATEKGIPGIESYFLVFAIFLMISRIFAGKIYDAKGHIYVFIPGTLLIFGSMLLLSWLPSTLVMLIAGGMYGLGFGSVQPALQAWAVDKAADNRKGMANATFFSFFDLGVGLGAICFGQLAFMYDYSVIYTTSAGSVLLSICLYIYLLIKSKNKVAH</sequence>
<feature type="transmembrane region" description="Helical" evidence="6">
    <location>
        <begin position="86"/>
        <end position="113"/>
    </location>
</feature>
<dbReference type="PANTHER" id="PTHR23531">
    <property type="entry name" value="QUINOLENE RESISTANCE PROTEIN NORA"/>
    <property type="match status" value="1"/>
</dbReference>
<evidence type="ECO:0000259" key="7">
    <source>
        <dbReference type="PROSITE" id="PS50850"/>
    </source>
</evidence>
<proteinExistence type="predicted"/>
<feature type="transmembrane region" description="Helical" evidence="6">
    <location>
        <begin position="176"/>
        <end position="196"/>
    </location>
</feature>
<dbReference type="InterPro" id="IPR011701">
    <property type="entry name" value="MFS"/>
</dbReference>
<comment type="subcellular location">
    <subcellularLocation>
        <location evidence="1">Cell membrane</location>
        <topology evidence="1">Multi-pass membrane protein</topology>
    </subcellularLocation>
</comment>
<feature type="transmembrane region" description="Helical" evidence="6">
    <location>
        <begin position="22"/>
        <end position="43"/>
    </location>
</feature>
<keyword evidence="4 6" id="KW-1133">Transmembrane helix</keyword>
<keyword evidence="2" id="KW-0813">Transport</keyword>
<keyword evidence="3 6" id="KW-0812">Transmembrane</keyword>
<protein>
    <submittedName>
        <fullName evidence="8">MFS transporter</fullName>
    </submittedName>
</protein>
<dbReference type="RefSeq" id="WP_089530528.1">
    <property type="nucleotide sequence ID" value="NZ_CP022437.1"/>
</dbReference>
<dbReference type="CDD" id="cd17489">
    <property type="entry name" value="MFS_YfcJ_like"/>
    <property type="match status" value="1"/>
</dbReference>
<dbReference type="InterPro" id="IPR052714">
    <property type="entry name" value="MFS_Exporter"/>
</dbReference>
<keyword evidence="9" id="KW-1185">Reference proteome</keyword>
<evidence type="ECO:0000313" key="9">
    <source>
        <dbReference type="Proteomes" id="UP000204391"/>
    </source>
</evidence>
<dbReference type="GO" id="GO:0022857">
    <property type="term" value="F:transmembrane transporter activity"/>
    <property type="evidence" value="ECO:0007669"/>
    <property type="project" value="InterPro"/>
</dbReference>
<feature type="transmembrane region" description="Helical" evidence="6">
    <location>
        <begin position="223"/>
        <end position="242"/>
    </location>
</feature>
<accession>A0A221M8I7</accession>
<feature type="transmembrane region" description="Helical" evidence="6">
    <location>
        <begin position="254"/>
        <end position="273"/>
    </location>
</feature>
<evidence type="ECO:0000256" key="4">
    <source>
        <dbReference type="ARBA" id="ARBA00022989"/>
    </source>
</evidence>
<dbReference type="Gene3D" id="1.20.1250.20">
    <property type="entry name" value="MFS general substrate transporter like domains"/>
    <property type="match status" value="1"/>
</dbReference>
<feature type="transmembrane region" description="Helical" evidence="6">
    <location>
        <begin position="55"/>
        <end position="74"/>
    </location>
</feature>
<dbReference type="AlphaFoldDB" id="A0A221M8I7"/>
<feature type="domain" description="Major facilitator superfamily (MFS) profile" evidence="7">
    <location>
        <begin position="21"/>
        <end position="393"/>
    </location>
</feature>
<dbReference type="PROSITE" id="PS50850">
    <property type="entry name" value="MFS"/>
    <property type="match status" value="1"/>
</dbReference>
<evidence type="ECO:0000256" key="6">
    <source>
        <dbReference type="SAM" id="Phobius"/>
    </source>
</evidence>
<organism evidence="8 9">
    <name type="scientific">Virgibacillus necropolis</name>
    <dbReference type="NCBI Taxonomy" id="163877"/>
    <lineage>
        <taxon>Bacteria</taxon>
        <taxon>Bacillati</taxon>
        <taxon>Bacillota</taxon>
        <taxon>Bacilli</taxon>
        <taxon>Bacillales</taxon>
        <taxon>Bacillaceae</taxon>
        <taxon>Virgibacillus</taxon>
    </lineage>
</organism>
<dbReference type="Pfam" id="PF07690">
    <property type="entry name" value="MFS_1"/>
    <property type="match status" value="1"/>
</dbReference>
<dbReference type="GO" id="GO:0005886">
    <property type="term" value="C:plasma membrane"/>
    <property type="evidence" value="ECO:0007669"/>
    <property type="project" value="UniProtKB-SubCell"/>
</dbReference>
<dbReference type="PANTHER" id="PTHR23531:SF2">
    <property type="entry name" value="PERMEASE"/>
    <property type="match status" value="1"/>
</dbReference>
<keyword evidence="5 6" id="KW-0472">Membrane</keyword>